<sequence length="131" mass="16025">MRRSCNSLTSLTSIGSINSRTKIFNNRDFQKYIANMEEDIIKGANDYYHLANKYDKKINNIVNRYETRTNQLFMDLRHREYEHKILRYKVDDLFNYKIIDYKDVEDIYHYSLYALYIYTLFVIMLVINNKY</sequence>
<keyword evidence="1" id="KW-1133">Transmembrane helix</keyword>
<evidence type="ECO:0000256" key="1">
    <source>
        <dbReference type="SAM" id="Phobius"/>
    </source>
</evidence>
<proteinExistence type="predicted"/>
<name>A0A6C0LI46_9ZZZZ</name>
<protein>
    <submittedName>
        <fullName evidence="2">Uncharacterized protein</fullName>
    </submittedName>
</protein>
<dbReference type="AlphaFoldDB" id="A0A6C0LI46"/>
<dbReference type="EMBL" id="MN740485">
    <property type="protein sequence ID" value="QHU29341.1"/>
    <property type="molecule type" value="Genomic_DNA"/>
</dbReference>
<reference evidence="2" key="1">
    <citation type="journal article" date="2020" name="Nature">
        <title>Giant virus diversity and host interactions through global metagenomics.</title>
        <authorList>
            <person name="Schulz F."/>
            <person name="Roux S."/>
            <person name="Paez-Espino D."/>
            <person name="Jungbluth S."/>
            <person name="Walsh D.A."/>
            <person name="Denef V.J."/>
            <person name="McMahon K.D."/>
            <person name="Konstantinidis K.T."/>
            <person name="Eloe-Fadrosh E.A."/>
            <person name="Kyrpides N.C."/>
            <person name="Woyke T."/>
        </authorList>
    </citation>
    <scope>NUCLEOTIDE SEQUENCE</scope>
    <source>
        <strain evidence="2">GVMAG-M-3300027804-47</strain>
    </source>
</reference>
<feature type="transmembrane region" description="Helical" evidence="1">
    <location>
        <begin position="107"/>
        <end position="127"/>
    </location>
</feature>
<accession>A0A6C0LI46</accession>
<keyword evidence="1" id="KW-0472">Membrane</keyword>
<evidence type="ECO:0000313" key="2">
    <source>
        <dbReference type="EMBL" id="QHU29341.1"/>
    </source>
</evidence>
<keyword evidence="1" id="KW-0812">Transmembrane</keyword>
<organism evidence="2">
    <name type="scientific">viral metagenome</name>
    <dbReference type="NCBI Taxonomy" id="1070528"/>
    <lineage>
        <taxon>unclassified sequences</taxon>
        <taxon>metagenomes</taxon>
        <taxon>organismal metagenomes</taxon>
    </lineage>
</organism>